<evidence type="ECO:0000313" key="1">
    <source>
        <dbReference type="EMBL" id="PSL04922.1"/>
    </source>
</evidence>
<protein>
    <submittedName>
        <fullName evidence="1">Uncharacterized protein</fullName>
    </submittedName>
</protein>
<gene>
    <name evidence="1" type="ORF">CLV48_10496</name>
</gene>
<dbReference type="Proteomes" id="UP000240708">
    <property type="component" value="Unassembled WGS sequence"/>
</dbReference>
<comment type="caution">
    <text evidence="1">The sequence shown here is derived from an EMBL/GenBank/DDBJ whole genome shotgun (WGS) entry which is preliminary data.</text>
</comment>
<dbReference type="EMBL" id="PYGF01000004">
    <property type="protein sequence ID" value="PSL04922.1"/>
    <property type="molecule type" value="Genomic_DNA"/>
</dbReference>
<keyword evidence="2" id="KW-1185">Reference proteome</keyword>
<dbReference type="AlphaFoldDB" id="A0A2P8E631"/>
<name>A0A2P8E631_9BACT</name>
<evidence type="ECO:0000313" key="2">
    <source>
        <dbReference type="Proteomes" id="UP000240708"/>
    </source>
</evidence>
<proteinExistence type="predicted"/>
<reference evidence="1 2" key="1">
    <citation type="submission" date="2018-03" db="EMBL/GenBank/DDBJ databases">
        <title>Genomic Encyclopedia of Archaeal and Bacterial Type Strains, Phase II (KMG-II): from individual species to whole genera.</title>
        <authorList>
            <person name="Goeker M."/>
        </authorList>
    </citation>
    <scope>NUCLEOTIDE SEQUENCE [LARGE SCALE GENOMIC DNA]</scope>
    <source>
        <strain evidence="1 2">DSM 28057</strain>
    </source>
</reference>
<organism evidence="1 2">
    <name type="scientific">Cecembia rubra</name>
    <dbReference type="NCBI Taxonomy" id="1485585"/>
    <lineage>
        <taxon>Bacteria</taxon>
        <taxon>Pseudomonadati</taxon>
        <taxon>Bacteroidota</taxon>
        <taxon>Cytophagia</taxon>
        <taxon>Cytophagales</taxon>
        <taxon>Cyclobacteriaceae</taxon>
        <taxon>Cecembia</taxon>
    </lineage>
</organism>
<sequence length="34" mass="4026">MSYCLENDQEVGYLYAVHNTSYKAVLNNPKKLYR</sequence>
<accession>A0A2P8E631</accession>